<keyword evidence="1" id="KW-1133">Transmembrane helix</keyword>
<feature type="transmembrane region" description="Helical" evidence="1">
    <location>
        <begin position="30"/>
        <end position="46"/>
    </location>
</feature>
<organism evidence="2 3">
    <name type="scientific">Loigolactobacillus jiayinensis</name>
    <dbReference type="NCBI Taxonomy" id="2486016"/>
    <lineage>
        <taxon>Bacteria</taxon>
        <taxon>Bacillati</taxon>
        <taxon>Bacillota</taxon>
        <taxon>Bacilli</taxon>
        <taxon>Lactobacillales</taxon>
        <taxon>Lactobacillaceae</taxon>
        <taxon>Loigolactobacillus</taxon>
    </lineage>
</organism>
<keyword evidence="1" id="KW-0472">Membrane</keyword>
<evidence type="ECO:0000313" key="2">
    <source>
        <dbReference type="EMBL" id="MFC6171826.1"/>
    </source>
</evidence>
<sequence>MSIWLLTIASIGLFFSYVFVTKKQRQHNLSALFFLICAIIADISLIL</sequence>
<comment type="caution">
    <text evidence="2">The sequence shown here is derived from an EMBL/GenBank/DDBJ whole genome shotgun (WGS) entry which is preliminary data.</text>
</comment>
<keyword evidence="3" id="KW-1185">Reference proteome</keyword>
<gene>
    <name evidence="2" type="ORF">ACFQGP_14790</name>
</gene>
<evidence type="ECO:0000256" key="1">
    <source>
        <dbReference type="SAM" id="Phobius"/>
    </source>
</evidence>
<dbReference type="EMBL" id="JBHSSL010000118">
    <property type="protein sequence ID" value="MFC6171826.1"/>
    <property type="molecule type" value="Genomic_DNA"/>
</dbReference>
<evidence type="ECO:0000313" key="3">
    <source>
        <dbReference type="Proteomes" id="UP001596289"/>
    </source>
</evidence>
<dbReference type="Proteomes" id="UP001596289">
    <property type="component" value="Unassembled WGS sequence"/>
</dbReference>
<protein>
    <submittedName>
        <fullName evidence="2">Uncharacterized protein</fullName>
    </submittedName>
</protein>
<name>A0ABW1RGN7_9LACO</name>
<accession>A0ABW1RGN7</accession>
<keyword evidence="1" id="KW-0812">Transmembrane</keyword>
<reference evidence="3" key="1">
    <citation type="journal article" date="2019" name="Int. J. Syst. Evol. Microbiol.">
        <title>The Global Catalogue of Microorganisms (GCM) 10K type strain sequencing project: providing services to taxonomists for standard genome sequencing and annotation.</title>
        <authorList>
            <consortium name="The Broad Institute Genomics Platform"/>
            <consortium name="The Broad Institute Genome Sequencing Center for Infectious Disease"/>
            <person name="Wu L."/>
            <person name="Ma J."/>
        </authorList>
    </citation>
    <scope>NUCLEOTIDE SEQUENCE [LARGE SCALE GENOMIC DNA]</scope>
    <source>
        <strain evidence="3">CCM 8904</strain>
    </source>
</reference>
<dbReference type="RefSeq" id="WP_164509494.1">
    <property type="nucleotide sequence ID" value="NZ_JBHSSL010000118.1"/>
</dbReference>
<proteinExistence type="predicted"/>